<feature type="domain" description="ABC transmembrane type-1" evidence="6">
    <location>
        <begin position="109"/>
        <end position="319"/>
    </location>
</feature>
<evidence type="ECO:0000256" key="3">
    <source>
        <dbReference type="ARBA" id="ARBA00022989"/>
    </source>
</evidence>
<dbReference type="Pfam" id="PF00528">
    <property type="entry name" value="BPD_transp_1"/>
    <property type="match status" value="1"/>
</dbReference>
<feature type="transmembrane region" description="Helical" evidence="5">
    <location>
        <begin position="12"/>
        <end position="30"/>
    </location>
</feature>
<dbReference type="InterPro" id="IPR000515">
    <property type="entry name" value="MetI-like"/>
</dbReference>
<dbReference type="Gene3D" id="1.10.3720.10">
    <property type="entry name" value="MetI-like"/>
    <property type="match status" value="1"/>
</dbReference>
<dbReference type="EMBL" id="CP062983">
    <property type="protein sequence ID" value="QPC84092.1"/>
    <property type="molecule type" value="Genomic_DNA"/>
</dbReference>
<feature type="transmembrane region" description="Helical" evidence="5">
    <location>
        <begin position="113"/>
        <end position="136"/>
    </location>
</feature>
<dbReference type="Proteomes" id="UP000594468">
    <property type="component" value="Chromosome"/>
</dbReference>
<evidence type="ECO:0000256" key="1">
    <source>
        <dbReference type="ARBA" id="ARBA00004141"/>
    </source>
</evidence>
<evidence type="ECO:0000256" key="4">
    <source>
        <dbReference type="ARBA" id="ARBA00023136"/>
    </source>
</evidence>
<organism evidence="7 8">
    <name type="scientific">Phototrophicus methaneseepsis</name>
    <dbReference type="NCBI Taxonomy" id="2710758"/>
    <lineage>
        <taxon>Bacteria</taxon>
        <taxon>Bacillati</taxon>
        <taxon>Chloroflexota</taxon>
        <taxon>Candidatus Thermofontia</taxon>
        <taxon>Phototrophicales</taxon>
        <taxon>Phototrophicaceae</taxon>
        <taxon>Phototrophicus</taxon>
    </lineage>
</organism>
<keyword evidence="5" id="KW-0813">Transport</keyword>
<proteinExistence type="inferred from homology"/>
<feature type="transmembrane region" description="Helical" evidence="5">
    <location>
        <begin position="300"/>
        <end position="323"/>
    </location>
</feature>
<dbReference type="PANTHER" id="PTHR43376">
    <property type="entry name" value="OLIGOPEPTIDE TRANSPORT SYSTEM PERMEASE PROTEIN"/>
    <property type="match status" value="1"/>
</dbReference>
<dbReference type="KEGG" id="pmet:G4Y79_06865"/>
<dbReference type="AlphaFoldDB" id="A0A7S8EBW4"/>
<dbReference type="SUPFAM" id="SSF161098">
    <property type="entry name" value="MetI-like"/>
    <property type="match status" value="1"/>
</dbReference>
<keyword evidence="4 5" id="KW-0472">Membrane</keyword>
<dbReference type="PROSITE" id="PS50928">
    <property type="entry name" value="ABC_TM1"/>
    <property type="match status" value="1"/>
</dbReference>
<keyword evidence="2 5" id="KW-0812">Transmembrane</keyword>
<keyword evidence="3 5" id="KW-1133">Transmembrane helix</keyword>
<dbReference type="RefSeq" id="WP_195172156.1">
    <property type="nucleotide sequence ID" value="NZ_CP062983.1"/>
</dbReference>
<dbReference type="PANTHER" id="PTHR43376:SF1">
    <property type="entry name" value="OLIGOPEPTIDE TRANSPORT SYSTEM PERMEASE PROTEIN"/>
    <property type="match status" value="1"/>
</dbReference>
<dbReference type="GO" id="GO:0055085">
    <property type="term" value="P:transmembrane transport"/>
    <property type="evidence" value="ECO:0007669"/>
    <property type="project" value="InterPro"/>
</dbReference>
<accession>A0A7S8EBW4</accession>
<evidence type="ECO:0000256" key="2">
    <source>
        <dbReference type="ARBA" id="ARBA00022692"/>
    </source>
</evidence>
<feature type="transmembrane region" description="Helical" evidence="5">
    <location>
        <begin position="157"/>
        <end position="181"/>
    </location>
</feature>
<protein>
    <submittedName>
        <fullName evidence="7">ABC transporter permease</fullName>
    </submittedName>
</protein>
<feature type="transmembrane region" description="Helical" evidence="5">
    <location>
        <begin position="259"/>
        <end position="280"/>
    </location>
</feature>
<reference evidence="7 8" key="1">
    <citation type="submission" date="2020-02" db="EMBL/GenBank/DDBJ databases">
        <authorList>
            <person name="Zheng R.K."/>
            <person name="Sun C.M."/>
        </authorList>
    </citation>
    <scope>NUCLEOTIDE SEQUENCE [LARGE SCALE GENOMIC DNA]</scope>
    <source>
        <strain evidence="8">rifampicinis</strain>
    </source>
</reference>
<feature type="transmembrane region" description="Helical" evidence="5">
    <location>
        <begin position="201"/>
        <end position="219"/>
    </location>
</feature>
<evidence type="ECO:0000256" key="5">
    <source>
        <dbReference type="RuleBase" id="RU363032"/>
    </source>
</evidence>
<evidence type="ECO:0000313" key="7">
    <source>
        <dbReference type="EMBL" id="QPC84092.1"/>
    </source>
</evidence>
<comment type="subcellular location">
    <subcellularLocation>
        <location evidence="5">Cell membrane</location>
        <topology evidence="5">Multi-pass membrane protein</topology>
    </subcellularLocation>
    <subcellularLocation>
        <location evidence="1">Membrane</location>
        <topology evidence="1">Multi-pass membrane protein</topology>
    </subcellularLocation>
</comment>
<gene>
    <name evidence="7" type="ORF">G4Y79_06865</name>
</gene>
<dbReference type="InterPro" id="IPR035906">
    <property type="entry name" value="MetI-like_sf"/>
</dbReference>
<keyword evidence="8" id="KW-1185">Reference proteome</keyword>
<dbReference type="CDD" id="cd06261">
    <property type="entry name" value="TM_PBP2"/>
    <property type="match status" value="1"/>
</dbReference>
<dbReference type="GO" id="GO:0005886">
    <property type="term" value="C:plasma membrane"/>
    <property type="evidence" value="ECO:0007669"/>
    <property type="project" value="UniProtKB-SubCell"/>
</dbReference>
<sequence>MTTKFQRYLLNKFFWFLIAFFVALILNFLLPRLIPGNPVDVIVGQMGAGGGISGESLQKIYASYIEEFGLDKPFGEQFLIYLNRLAHGDLGVSFALSPRRVQSLIGEALPWTVLLQLPAILIGWIVGNLLGALTAYKKGWFDRALFPSFLFVSSMPYYCLSIILLYVFAVHWQIFPAGGGYSYSMSPNLSWSFISSALEHYWLPFLSLVIVFIGGQAIGMRAMSIYELDADYVRFSRSLGVDDNRVIGYIFRNAMLPQITGLALSIGSLVSGALITEIVFGYPGIGSLLFSSIRQSDYPVVQGITLLIMIAVLVANFLVDIAYGFIDPRIRAKATGDR</sequence>
<evidence type="ECO:0000313" key="8">
    <source>
        <dbReference type="Proteomes" id="UP000594468"/>
    </source>
</evidence>
<name>A0A7S8EBW4_9CHLR</name>
<comment type="similarity">
    <text evidence="5">Belongs to the binding-protein-dependent transport system permease family.</text>
</comment>
<evidence type="ECO:0000259" key="6">
    <source>
        <dbReference type="PROSITE" id="PS50928"/>
    </source>
</evidence>